<dbReference type="EMBL" id="QXQB01000001">
    <property type="protein sequence ID" value="RJX41182.1"/>
    <property type="molecule type" value="Genomic_DNA"/>
</dbReference>
<dbReference type="AlphaFoldDB" id="A0A3A6PH90"/>
<evidence type="ECO:0008006" key="3">
    <source>
        <dbReference type="Google" id="ProtNLM"/>
    </source>
</evidence>
<name>A0A3A6PH90_9BACL</name>
<reference evidence="1 2" key="1">
    <citation type="submission" date="2018-09" db="EMBL/GenBank/DDBJ databases">
        <title>Paenibacillus aracenensis nov. sp. isolated from a cave in southern Spain.</title>
        <authorList>
            <person name="Jurado V."/>
            <person name="Gutierrez-Patricio S."/>
            <person name="Gonzalez-Pimentel J.L."/>
            <person name="Miller A.Z."/>
            <person name="Laiz L."/>
            <person name="Saiz-Jimenez C."/>
        </authorList>
    </citation>
    <scope>NUCLEOTIDE SEQUENCE [LARGE SCALE GENOMIC DNA]</scope>
    <source>
        <strain evidence="1 2">JCM 19203</strain>
    </source>
</reference>
<organism evidence="1 2">
    <name type="scientific">Paenibacillus pinisoli</name>
    <dbReference type="NCBI Taxonomy" id="1276110"/>
    <lineage>
        <taxon>Bacteria</taxon>
        <taxon>Bacillati</taxon>
        <taxon>Bacillota</taxon>
        <taxon>Bacilli</taxon>
        <taxon>Bacillales</taxon>
        <taxon>Paenibacillaceae</taxon>
        <taxon>Paenibacillus</taxon>
    </lineage>
</organism>
<gene>
    <name evidence="1" type="ORF">D3P09_04090</name>
</gene>
<protein>
    <recommendedName>
        <fullName evidence="3">HNH endonuclease</fullName>
    </recommendedName>
</protein>
<dbReference type="OrthoDB" id="9816185at2"/>
<proteinExistence type="predicted"/>
<keyword evidence="2" id="KW-1185">Reference proteome</keyword>
<dbReference type="Gene3D" id="1.10.30.50">
    <property type="match status" value="1"/>
</dbReference>
<dbReference type="RefSeq" id="WP_120107430.1">
    <property type="nucleotide sequence ID" value="NZ_QXQB01000001.1"/>
</dbReference>
<evidence type="ECO:0000313" key="2">
    <source>
        <dbReference type="Proteomes" id="UP000267798"/>
    </source>
</evidence>
<sequence length="310" mass="35812">MINIYEVSQELLAHEHYMEIVAQLNKSKTSSVAAAERWLRGSDPRFTLEYVIKAKPEQLREIRSICGGRALSPAGFPPEISYFQTMYGYFSEGQGNSIGNSGYNAIQLMEKLKLRVCPLCNRNHIGNVTRPQRGTKRTSQLDHFHNKSDYPYLAMSFYNLIPSCPCCNHAKGKEDINLSPYEAQDLDPLLQYRFNIENIDFLTSEEMLAVSLRYHPSMQKNVEVLGLEDLYAKHNNVAFEIVQKFKMYTKLRRKEIVDTFPGLYRNEEDLRASLFGSYANKANMKKQALAKLKKDIFELLDAEERRRRSV</sequence>
<evidence type="ECO:0000313" key="1">
    <source>
        <dbReference type="EMBL" id="RJX41182.1"/>
    </source>
</evidence>
<accession>A0A3A6PH90</accession>
<dbReference type="Proteomes" id="UP000267798">
    <property type="component" value="Unassembled WGS sequence"/>
</dbReference>
<comment type="caution">
    <text evidence="1">The sequence shown here is derived from an EMBL/GenBank/DDBJ whole genome shotgun (WGS) entry which is preliminary data.</text>
</comment>